<gene>
    <name evidence="1" type="ORF">CEP54_009256</name>
</gene>
<dbReference type="Proteomes" id="UP000288168">
    <property type="component" value="Unassembled WGS sequence"/>
</dbReference>
<evidence type="ECO:0000313" key="1">
    <source>
        <dbReference type="EMBL" id="RSL55686.1"/>
    </source>
</evidence>
<protein>
    <submittedName>
        <fullName evidence="1">Uncharacterized protein</fullName>
    </submittedName>
</protein>
<evidence type="ECO:0000313" key="2">
    <source>
        <dbReference type="Proteomes" id="UP000288168"/>
    </source>
</evidence>
<name>A0A428PS09_9HYPO</name>
<keyword evidence="2" id="KW-1185">Reference proteome</keyword>
<sequence length="306" mass="33473">MVHLLHSMYKAAMRAIVAGTVVYDGFKDRAAWLKTSSEVEGKIPGVSVMGMSREGQQGQFLNINETQRLFDGLERYVKGGRICLQNRNAAVAPAMSNIERAAVSWIHTVDPFVGSAAPPGAQPLPRFIQSDSKILSIEGVIEGFKLRCNRTLDPSGKVRQIQSPLCMGCSTDLRARTSACKRTVRRGLVNLNKPLYLVANTLEALKLPVDLSMHVALRICEADQLPLAEQLIITIALSLVHQCGFNATESGGTGSSTVNPTSASLRQNIELIMAHSNTMEQNIRAMLADLAQRRKLLVDIDRLTDH</sequence>
<organism evidence="1 2">
    <name type="scientific">Fusarium duplospermum</name>
    <dbReference type="NCBI Taxonomy" id="1325734"/>
    <lineage>
        <taxon>Eukaryota</taxon>
        <taxon>Fungi</taxon>
        <taxon>Dikarya</taxon>
        <taxon>Ascomycota</taxon>
        <taxon>Pezizomycotina</taxon>
        <taxon>Sordariomycetes</taxon>
        <taxon>Hypocreomycetidae</taxon>
        <taxon>Hypocreales</taxon>
        <taxon>Nectriaceae</taxon>
        <taxon>Fusarium</taxon>
        <taxon>Fusarium solani species complex</taxon>
    </lineage>
</organism>
<dbReference type="EMBL" id="NKCI01000099">
    <property type="protein sequence ID" value="RSL55686.1"/>
    <property type="molecule type" value="Genomic_DNA"/>
</dbReference>
<dbReference type="STRING" id="1325734.A0A428PS09"/>
<reference evidence="1 2" key="1">
    <citation type="submission" date="2017-06" db="EMBL/GenBank/DDBJ databases">
        <title>Comparative genomic analysis of Ambrosia Fusariam Clade fungi.</title>
        <authorList>
            <person name="Stajich J.E."/>
            <person name="Carrillo J."/>
            <person name="Kijimoto T."/>
            <person name="Eskalen A."/>
            <person name="O'Donnell K."/>
            <person name="Kasson M."/>
        </authorList>
    </citation>
    <scope>NUCLEOTIDE SEQUENCE [LARGE SCALE GENOMIC DNA]</scope>
    <source>
        <strain evidence="1 2">NRRL62584</strain>
    </source>
</reference>
<accession>A0A428PS09</accession>
<dbReference type="OrthoDB" id="5220943at2759"/>
<comment type="caution">
    <text evidence="1">The sequence shown here is derived from an EMBL/GenBank/DDBJ whole genome shotgun (WGS) entry which is preliminary data.</text>
</comment>
<dbReference type="AlphaFoldDB" id="A0A428PS09"/>
<proteinExistence type="predicted"/>